<dbReference type="Proteomes" id="UP001549257">
    <property type="component" value="Unassembled WGS sequence"/>
</dbReference>
<feature type="transmembrane region" description="Helical" evidence="1">
    <location>
        <begin position="60"/>
        <end position="84"/>
    </location>
</feature>
<reference evidence="2 3" key="1">
    <citation type="submission" date="2024-06" db="EMBL/GenBank/DDBJ databases">
        <title>Sorghum-associated microbial communities from plants grown in Nebraska, USA.</title>
        <authorList>
            <person name="Schachtman D."/>
        </authorList>
    </citation>
    <scope>NUCLEOTIDE SEQUENCE [LARGE SCALE GENOMIC DNA]</scope>
    <source>
        <strain evidence="2 3">2857</strain>
    </source>
</reference>
<keyword evidence="3" id="KW-1185">Reference proteome</keyword>
<keyword evidence="1" id="KW-1133">Transmembrane helix</keyword>
<sequence>MPLIYGNDTTPKHPVSKLTWVALVSDAVLVVYWAFIVWTLGEPFDRPDWVNSQETGYFILFSWAVSFFAGLITIAVAIAGLVRARRAYSGEGGRTNVLGVVALVAACLLNTAIVLPILLVTANG</sequence>
<feature type="transmembrane region" description="Helical" evidence="1">
    <location>
        <begin position="96"/>
        <end position="119"/>
    </location>
</feature>
<dbReference type="RefSeq" id="WP_354023078.1">
    <property type="nucleotide sequence ID" value="NZ_JBEPSJ010000001.1"/>
</dbReference>
<accession>A0ABV2QIL9</accession>
<proteinExistence type="predicted"/>
<keyword evidence="1" id="KW-0812">Transmembrane</keyword>
<feature type="transmembrane region" description="Helical" evidence="1">
    <location>
        <begin position="20"/>
        <end position="40"/>
    </location>
</feature>
<protein>
    <submittedName>
        <fullName evidence="2">Uncharacterized protein</fullName>
    </submittedName>
</protein>
<name>A0ABV2QIL9_9MICO</name>
<comment type="caution">
    <text evidence="2">The sequence shown here is derived from an EMBL/GenBank/DDBJ whole genome shotgun (WGS) entry which is preliminary data.</text>
</comment>
<evidence type="ECO:0000256" key="1">
    <source>
        <dbReference type="SAM" id="Phobius"/>
    </source>
</evidence>
<evidence type="ECO:0000313" key="2">
    <source>
        <dbReference type="EMBL" id="MET4580870.1"/>
    </source>
</evidence>
<gene>
    <name evidence="2" type="ORF">ABIE21_000360</name>
</gene>
<dbReference type="EMBL" id="JBEPSJ010000001">
    <property type="protein sequence ID" value="MET4580870.1"/>
    <property type="molecule type" value="Genomic_DNA"/>
</dbReference>
<organism evidence="2 3">
    <name type="scientific">Conyzicola nivalis</name>
    <dbReference type="NCBI Taxonomy" id="1477021"/>
    <lineage>
        <taxon>Bacteria</taxon>
        <taxon>Bacillati</taxon>
        <taxon>Actinomycetota</taxon>
        <taxon>Actinomycetes</taxon>
        <taxon>Micrococcales</taxon>
        <taxon>Microbacteriaceae</taxon>
        <taxon>Conyzicola</taxon>
    </lineage>
</organism>
<keyword evidence="1" id="KW-0472">Membrane</keyword>
<evidence type="ECO:0000313" key="3">
    <source>
        <dbReference type="Proteomes" id="UP001549257"/>
    </source>
</evidence>